<reference evidence="3" key="1">
    <citation type="journal article" date="2022" name="Int. J. Mol. Sci.">
        <title>Draft Genome of Tanacetum Coccineum: Genomic Comparison of Closely Related Tanacetum-Family Plants.</title>
        <authorList>
            <person name="Yamashiro T."/>
            <person name="Shiraishi A."/>
            <person name="Nakayama K."/>
            <person name="Satake H."/>
        </authorList>
    </citation>
    <scope>NUCLEOTIDE SEQUENCE</scope>
</reference>
<dbReference type="Pfam" id="PF07727">
    <property type="entry name" value="RVT_2"/>
    <property type="match status" value="1"/>
</dbReference>
<comment type="caution">
    <text evidence="3">The sequence shown here is derived from an EMBL/GenBank/DDBJ whole genome shotgun (WGS) entry which is preliminary data.</text>
</comment>
<dbReference type="InterPro" id="IPR043502">
    <property type="entry name" value="DNA/RNA_pol_sf"/>
</dbReference>
<sequence length="565" mass="64288">MDLCGPMRVESFNGKKYVLVIVDDYSRYTWTHFLRSKDETPEVLIDFLKLVQRGLHAQSTAQTPEQNGVVARRNRTLVEAARTMLKQLPQHVYSKPFTHETVLDFLFSPMFDELLNGTTPIMSKSSAVPTADAPDQRQQQNTTSSTSKTIVADTPPLNIHTTPVTTREEQDLLFDKISEDTLDYIETEDAQDVGRTRDVVDEEKENDEDVLTARSRWRDVLFTDSPKGYGQQEGINFEESFAPVARLEAVRLFIAYAAYKSFPVYQMDVETAFLNGPLKEEVYVNQPDGFIDPHNSDKVYRLKNALYGLKQALRVWYDELSNFMVSKGFSKGFIDPTLFITKHEKDILLMQIYVDDIIFGYTNPKLSKKFEKLMHNKFEISMMGELKFFQGIQIHQSPRGIFINQVKYAQEILKKHGMTLCDSIGTSMATRPLDADLSGTPVNQTKYRSMVGALIYLTDYAGCLGTRKSTSGCIQFLGGDKLVSWSSKKQDYTSKSTAEAEYVSLSACSIAILCNPVQHSRTKHIDVIYHFIKEQVKNGIVELFFVGTEYQLADLFTKSLPLDRF</sequence>
<dbReference type="EMBL" id="BQNB010018102">
    <property type="protein sequence ID" value="GJT70701.1"/>
    <property type="molecule type" value="Genomic_DNA"/>
</dbReference>
<dbReference type="InterPro" id="IPR013103">
    <property type="entry name" value="RVT_2"/>
</dbReference>
<gene>
    <name evidence="3" type="ORF">Tco_1029987</name>
</gene>
<dbReference type="SUPFAM" id="SSF56672">
    <property type="entry name" value="DNA/RNA polymerases"/>
    <property type="match status" value="1"/>
</dbReference>
<keyword evidence="4" id="KW-1185">Reference proteome</keyword>
<dbReference type="CDD" id="cd09272">
    <property type="entry name" value="RNase_HI_RT_Ty1"/>
    <property type="match status" value="1"/>
</dbReference>
<dbReference type="InterPro" id="IPR012337">
    <property type="entry name" value="RNaseH-like_sf"/>
</dbReference>
<reference evidence="3" key="2">
    <citation type="submission" date="2022-01" db="EMBL/GenBank/DDBJ databases">
        <authorList>
            <person name="Yamashiro T."/>
            <person name="Shiraishi A."/>
            <person name="Satake H."/>
            <person name="Nakayama K."/>
        </authorList>
    </citation>
    <scope>NUCLEOTIDE SEQUENCE</scope>
</reference>
<protein>
    <submittedName>
        <fullName evidence="3">Retrovirus-related pol polyprotein from transposon TNT 1-94</fullName>
    </submittedName>
</protein>
<dbReference type="SUPFAM" id="SSF53098">
    <property type="entry name" value="Ribonuclease H-like"/>
    <property type="match status" value="1"/>
</dbReference>
<dbReference type="Gene3D" id="3.30.420.10">
    <property type="entry name" value="Ribonuclease H-like superfamily/Ribonuclease H"/>
    <property type="match status" value="1"/>
</dbReference>
<accession>A0ABQ5G578</accession>
<feature type="region of interest" description="Disordered" evidence="1">
    <location>
        <begin position="124"/>
        <end position="161"/>
    </location>
</feature>
<evidence type="ECO:0000313" key="4">
    <source>
        <dbReference type="Proteomes" id="UP001151760"/>
    </source>
</evidence>
<evidence type="ECO:0000259" key="2">
    <source>
        <dbReference type="Pfam" id="PF07727"/>
    </source>
</evidence>
<dbReference type="InterPro" id="IPR036397">
    <property type="entry name" value="RNaseH_sf"/>
</dbReference>
<feature type="domain" description="Reverse transcriptase Ty1/copia-type" evidence="2">
    <location>
        <begin position="227"/>
        <end position="428"/>
    </location>
</feature>
<evidence type="ECO:0000256" key="1">
    <source>
        <dbReference type="SAM" id="MobiDB-lite"/>
    </source>
</evidence>
<dbReference type="PANTHER" id="PTHR11439:SF509">
    <property type="entry name" value="RNA-DIRECTED DNA POLYMERASE"/>
    <property type="match status" value="1"/>
</dbReference>
<proteinExistence type="predicted"/>
<dbReference type="PANTHER" id="PTHR11439">
    <property type="entry name" value="GAG-POL-RELATED RETROTRANSPOSON"/>
    <property type="match status" value="1"/>
</dbReference>
<name>A0ABQ5G578_9ASTR</name>
<dbReference type="Proteomes" id="UP001151760">
    <property type="component" value="Unassembled WGS sequence"/>
</dbReference>
<evidence type="ECO:0000313" key="3">
    <source>
        <dbReference type="EMBL" id="GJT70701.1"/>
    </source>
</evidence>
<feature type="compositionally biased region" description="Low complexity" evidence="1">
    <location>
        <begin position="138"/>
        <end position="147"/>
    </location>
</feature>
<organism evidence="3 4">
    <name type="scientific">Tanacetum coccineum</name>
    <dbReference type="NCBI Taxonomy" id="301880"/>
    <lineage>
        <taxon>Eukaryota</taxon>
        <taxon>Viridiplantae</taxon>
        <taxon>Streptophyta</taxon>
        <taxon>Embryophyta</taxon>
        <taxon>Tracheophyta</taxon>
        <taxon>Spermatophyta</taxon>
        <taxon>Magnoliopsida</taxon>
        <taxon>eudicotyledons</taxon>
        <taxon>Gunneridae</taxon>
        <taxon>Pentapetalae</taxon>
        <taxon>asterids</taxon>
        <taxon>campanulids</taxon>
        <taxon>Asterales</taxon>
        <taxon>Asteraceae</taxon>
        <taxon>Asteroideae</taxon>
        <taxon>Anthemideae</taxon>
        <taxon>Anthemidinae</taxon>
        <taxon>Tanacetum</taxon>
    </lineage>
</organism>